<dbReference type="SMART" id="SM00354">
    <property type="entry name" value="HTH_LACI"/>
    <property type="match status" value="1"/>
</dbReference>
<dbReference type="CDD" id="cd01392">
    <property type="entry name" value="HTH_LacI"/>
    <property type="match status" value="1"/>
</dbReference>
<evidence type="ECO:0000313" key="6">
    <source>
        <dbReference type="Proteomes" id="UP000613160"/>
    </source>
</evidence>
<dbReference type="Pfam" id="PF00356">
    <property type="entry name" value="LacI"/>
    <property type="match status" value="1"/>
</dbReference>
<organism evidence="5 6">
    <name type="scientific">Aureimonas glaciei</name>
    <dbReference type="NCBI Taxonomy" id="1776957"/>
    <lineage>
        <taxon>Bacteria</taxon>
        <taxon>Pseudomonadati</taxon>
        <taxon>Pseudomonadota</taxon>
        <taxon>Alphaproteobacteria</taxon>
        <taxon>Hyphomicrobiales</taxon>
        <taxon>Aurantimonadaceae</taxon>
        <taxon>Aureimonas</taxon>
    </lineage>
</organism>
<reference evidence="5" key="1">
    <citation type="journal article" date="2014" name="Int. J. Syst. Evol. Microbiol.">
        <title>Complete genome sequence of Corynebacterium casei LMG S-19264T (=DSM 44701T), isolated from a smear-ripened cheese.</title>
        <authorList>
            <consortium name="US DOE Joint Genome Institute (JGI-PGF)"/>
            <person name="Walter F."/>
            <person name="Albersmeier A."/>
            <person name="Kalinowski J."/>
            <person name="Ruckert C."/>
        </authorList>
    </citation>
    <scope>NUCLEOTIDE SEQUENCE</scope>
    <source>
        <strain evidence="5">CGMCC 1.15493</strain>
    </source>
</reference>
<dbReference type="PANTHER" id="PTHR30146">
    <property type="entry name" value="LACI-RELATED TRANSCRIPTIONAL REPRESSOR"/>
    <property type="match status" value="1"/>
</dbReference>
<keyword evidence="6" id="KW-1185">Reference proteome</keyword>
<sequence>MQSTISPIRPPRTGASATISDVARLAGVSESTVSRVLRQKGFSSLKVRIRVQEAVEALGYVPNRVAGTLASSGSSLVGVVIPSLSNIVFPDLLRGASLALDQAGFQPVIGVTDYDPAREETLVAAMLAWRPAGMIVAGIDHSDRTAAMLRGAGVRVAELLDIDGEGIDIVVGFSNLAAGRASAELFLSHGYRRIGYVGHYLGLDHRAAKRLLGFTQVLAEAGLPLLASEIVVQPSSIAAGKEALARVLAVDPTLDAVYFSNDDMAVGGLFHCMENGISIPSRLAIMGYNGLDIARLSPQPLATILTPRLEVGRRGAELLFAGGPKEVVDLGFELIEGATV</sequence>
<dbReference type="GO" id="GO:0000976">
    <property type="term" value="F:transcription cis-regulatory region binding"/>
    <property type="evidence" value="ECO:0007669"/>
    <property type="project" value="TreeGrafter"/>
</dbReference>
<dbReference type="GO" id="GO:0003700">
    <property type="term" value="F:DNA-binding transcription factor activity"/>
    <property type="evidence" value="ECO:0007669"/>
    <property type="project" value="TreeGrafter"/>
</dbReference>
<dbReference type="CDD" id="cd01575">
    <property type="entry name" value="PBP1_GntR"/>
    <property type="match status" value="1"/>
</dbReference>
<dbReference type="Pfam" id="PF00532">
    <property type="entry name" value="Peripla_BP_1"/>
    <property type="match status" value="1"/>
</dbReference>
<keyword evidence="3" id="KW-0804">Transcription</keyword>
<evidence type="ECO:0000256" key="3">
    <source>
        <dbReference type="ARBA" id="ARBA00023163"/>
    </source>
</evidence>
<dbReference type="SUPFAM" id="SSF53822">
    <property type="entry name" value="Periplasmic binding protein-like I"/>
    <property type="match status" value="1"/>
</dbReference>
<evidence type="ECO:0000256" key="1">
    <source>
        <dbReference type="ARBA" id="ARBA00023015"/>
    </source>
</evidence>
<dbReference type="EMBL" id="BMJJ01000011">
    <property type="protein sequence ID" value="GGD33214.1"/>
    <property type="molecule type" value="Genomic_DNA"/>
</dbReference>
<protein>
    <submittedName>
        <fullName evidence="5">LacI family transcriptional regulator</fullName>
    </submittedName>
</protein>
<dbReference type="Proteomes" id="UP000613160">
    <property type="component" value="Unassembled WGS sequence"/>
</dbReference>
<dbReference type="RefSeq" id="WP_244640394.1">
    <property type="nucleotide sequence ID" value="NZ_BMJJ01000011.1"/>
</dbReference>
<proteinExistence type="predicted"/>
<dbReference type="PANTHER" id="PTHR30146:SF33">
    <property type="entry name" value="TRANSCRIPTIONAL REGULATOR"/>
    <property type="match status" value="1"/>
</dbReference>
<reference evidence="5" key="2">
    <citation type="submission" date="2020-09" db="EMBL/GenBank/DDBJ databases">
        <authorList>
            <person name="Sun Q."/>
            <person name="Zhou Y."/>
        </authorList>
    </citation>
    <scope>NUCLEOTIDE SEQUENCE</scope>
    <source>
        <strain evidence="5">CGMCC 1.15493</strain>
    </source>
</reference>
<gene>
    <name evidence="5" type="ORF">GCM10011335_40260</name>
</gene>
<dbReference type="InterPro" id="IPR010982">
    <property type="entry name" value="Lambda_DNA-bd_dom_sf"/>
</dbReference>
<feature type="domain" description="HTH lacI-type" evidence="4">
    <location>
        <begin position="17"/>
        <end position="71"/>
    </location>
</feature>
<dbReference type="SUPFAM" id="SSF47413">
    <property type="entry name" value="lambda repressor-like DNA-binding domains"/>
    <property type="match status" value="1"/>
</dbReference>
<name>A0A916Y738_9HYPH</name>
<evidence type="ECO:0000313" key="5">
    <source>
        <dbReference type="EMBL" id="GGD33214.1"/>
    </source>
</evidence>
<dbReference type="InterPro" id="IPR001761">
    <property type="entry name" value="Peripla_BP/Lac1_sug-bd_dom"/>
</dbReference>
<dbReference type="Gene3D" id="1.10.260.40">
    <property type="entry name" value="lambda repressor-like DNA-binding domains"/>
    <property type="match status" value="1"/>
</dbReference>
<accession>A0A916Y738</accession>
<keyword evidence="2" id="KW-0238">DNA-binding</keyword>
<keyword evidence="1" id="KW-0805">Transcription regulation</keyword>
<evidence type="ECO:0000259" key="4">
    <source>
        <dbReference type="PROSITE" id="PS50932"/>
    </source>
</evidence>
<dbReference type="PRINTS" id="PR00036">
    <property type="entry name" value="HTHLACI"/>
</dbReference>
<dbReference type="PROSITE" id="PS50932">
    <property type="entry name" value="HTH_LACI_2"/>
    <property type="match status" value="1"/>
</dbReference>
<dbReference type="PROSITE" id="PS00356">
    <property type="entry name" value="HTH_LACI_1"/>
    <property type="match status" value="1"/>
</dbReference>
<dbReference type="Gene3D" id="3.40.50.2300">
    <property type="match status" value="2"/>
</dbReference>
<evidence type="ECO:0000256" key="2">
    <source>
        <dbReference type="ARBA" id="ARBA00023125"/>
    </source>
</evidence>
<dbReference type="InterPro" id="IPR000843">
    <property type="entry name" value="HTH_LacI"/>
</dbReference>
<comment type="caution">
    <text evidence="5">The sequence shown here is derived from an EMBL/GenBank/DDBJ whole genome shotgun (WGS) entry which is preliminary data.</text>
</comment>
<dbReference type="InterPro" id="IPR028082">
    <property type="entry name" value="Peripla_BP_I"/>
</dbReference>
<dbReference type="AlphaFoldDB" id="A0A916Y738"/>